<keyword evidence="2" id="KW-0472">Membrane</keyword>
<dbReference type="SUPFAM" id="SSF81665">
    <property type="entry name" value="Calcium ATPase, transmembrane domain M"/>
    <property type="match status" value="1"/>
</dbReference>
<dbReference type="InterPro" id="IPR023298">
    <property type="entry name" value="ATPase_P-typ_TM_dom_sf"/>
</dbReference>
<organism evidence="4 5">
    <name type="scientific">Globisporangium ultimum (strain ATCC 200006 / CBS 805.95 / DAOM BR144)</name>
    <name type="common">Pythium ultimum</name>
    <dbReference type="NCBI Taxonomy" id="431595"/>
    <lineage>
        <taxon>Eukaryota</taxon>
        <taxon>Sar</taxon>
        <taxon>Stramenopiles</taxon>
        <taxon>Oomycota</taxon>
        <taxon>Peronosporomycetes</taxon>
        <taxon>Pythiales</taxon>
        <taxon>Pythiaceae</taxon>
        <taxon>Globisporangium</taxon>
    </lineage>
</organism>
<accession>K3WUS4</accession>
<dbReference type="Gene3D" id="1.20.1110.10">
    <property type="entry name" value="Calcium-transporting ATPase, transmembrane domain"/>
    <property type="match status" value="1"/>
</dbReference>
<evidence type="ECO:0000256" key="2">
    <source>
        <dbReference type="SAM" id="Phobius"/>
    </source>
</evidence>
<feature type="transmembrane region" description="Helical" evidence="2">
    <location>
        <begin position="86"/>
        <end position="110"/>
    </location>
</feature>
<evidence type="ECO:0000313" key="5">
    <source>
        <dbReference type="Proteomes" id="UP000019132"/>
    </source>
</evidence>
<keyword evidence="2" id="KW-0812">Transmembrane</keyword>
<dbReference type="EMBL" id="GL376558">
    <property type="status" value="NOT_ANNOTATED_CDS"/>
    <property type="molecule type" value="Genomic_DNA"/>
</dbReference>
<dbReference type="eggNOG" id="ENOG502SR7R">
    <property type="taxonomic scope" value="Eukaryota"/>
</dbReference>
<dbReference type="Pfam" id="PF00689">
    <property type="entry name" value="Cation_ATPase_C"/>
    <property type="match status" value="1"/>
</dbReference>
<keyword evidence="2" id="KW-1133">Transmembrane helix</keyword>
<dbReference type="InParanoid" id="K3WUS4"/>
<keyword evidence="5" id="KW-1185">Reference proteome</keyword>
<dbReference type="InterPro" id="IPR006068">
    <property type="entry name" value="ATPase_P-typ_cation-transptr_C"/>
</dbReference>
<dbReference type="FunFam" id="1.20.1110.10:FF:000104">
    <property type="entry name" value="E1-E2 ATPase family protein"/>
    <property type="match status" value="1"/>
</dbReference>
<evidence type="ECO:0000259" key="3">
    <source>
        <dbReference type="Pfam" id="PF00689"/>
    </source>
</evidence>
<evidence type="ECO:0000313" key="4">
    <source>
        <dbReference type="EnsemblProtists" id="PYU1_T008721"/>
    </source>
</evidence>
<dbReference type="VEuPathDB" id="FungiDB:PYU1_G008704"/>
<dbReference type="STRING" id="431595.K3WUS4"/>
<dbReference type="AlphaFoldDB" id="K3WUS4"/>
<protein>
    <recommendedName>
        <fullName evidence="3">Cation-transporting P-type ATPase C-terminal domain-containing protein</fullName>
    </recommendedName>
</protein>
<dbReference type="EnsemblProtists" id="PYU1_T008721">
    <property type="protein sequence ID" value="PYU1_T008721"/>
    <property type="gene ID" value="PYU1_G008704"/>
</dbReference>
<reference evidence="5" key="2">
    <citation type="submission" date="2010-04" db="EMBL/GenBank/DDBJ databases">
        <authorList>
            <person name="Buell R."/>
            <person name="Hamilton J."/>
            <person name="Hostetler J."/>
        </authorList>
    </citation>
    <scope>NUCLEOTIDE SEQUENCE [LARGE SCALE GENOMIC DNA]</scope>
    <source>
        <strain evidence="5">DAOM:BR144</strain>
    </source>
</reference>
<reference evidence="5" key="1">
    <citation type="journal article" date="2010" name="Genome Biol.">
        <title>Genome sequence of the necrotrophic plant pathogen Pythium ultimum reveals original pathogenicity mechanisms and effector repertoire.</title>
        <authorList>
            <person name="Levesque C.A."/>
            <person name="Brouwer H."/>
            <person name="Cano L."/>
            <person name="Hamilton J.P."/>
            <person name="Holt C."/>
            <person name="Huitema E."/>
            <person name="Raffaele S."/>
            <person name="Robideau G.P."/>
            <person name="Thines M."/>
            <person name="Win J."/>
            <person name="Zerillo M.M."/>
            <person name="Beakes G.W."/>
            <person name="Boore J.L."/>
            <person name="Busam D."/>
            <person name="Dumas B."/>
            <person name="Ferriera S."/>
            <person name="Fuerstenberg S.I."/>
            <person name="Gachon C.M."/>
            <person name="Gaulin E."/>
            <person name="Govers F."/>
            <person name="Grenville-Briggs L."/>
            <person name="Horner N."/>
            <person name="Hostetler J."/>
            <person name="Jiang R.H."/>
            <person name="Johnson J."/>
            <person name="Krajaejun T."/>
            <person name="Lin H."/>
            <person name="Meijer H.J."/>
            <person name="Moore B."/>
            <person name="Morris P."/>
            <person name="Phuntmart V."/>
            <person name="Puiu D."/>
            <person name="Shetty J."/>
            <person name="Stajich J.E."/>
            <person name="Tripathy S."/>
            <person name="Wawra S."/>
            <person name="van West P."/>
            <person name="Whitty B.R."/>
            <person name="Coutinho P.M."/>
            <person name="Henrissat B."/>
            <person name="Martin F."/>
            <person name="Thomas P.D."/>
            <person name="Tyler B.M."/>
            <person name="De Vries R.P."/>
            <person name="Kamoun S."/>
            <person name="Yandell M."/>
            <person name="Tisserat N."/>
            <person name="Buell C.R."/>
        </authorList>
    </citation>
    <scope>NUCLEOTIDE SEQUENCE</scope>
    <source>
        <strain evidence="5">DAOM:BR144</strain>
    </source>
</reference>
<reference evidence="4" key="3">
    <citation type="submission" date="2015-02" db="UniProtKB">
        <authorList>
            <consortium name="EnsemblProtists"/>
        </authorList>
    </citation>
    <scope>IDENTIFICATION</scope>
    <source>
        <strain evidence="4">DAOM BR144</strain>
    </source>
</reference>
<dbReference type="OMA" id="CETGKYE"/>
<proteinExistence type="predicted"/>
<keyword evidence="1" id="KW-0175">Coiled coil</keyword>
<dbReference type="Proteomes" id="UP000019132">
    <property type="component" value="Unassembled WGS sequence"/>
</dbReference>
<dbReference type="HOGENOM" id="CLU_125723_0_0_1"/>
<feature type="coiled-coil region" evidence="1">
    <location>
        <begin position="127"/>
        <end position="154"/>
    </location>
</feature>
<name>K3WUS4_GLOUD</name>
<sequence>MYCETGKYECLTDGIARAQTMAFIYITTMEMFRAYTARSFTNHVFVGFFSNPYMQYAAIGSITLTLVVTNTPVIMDDLFGFSTIYWFQWLFAMVVAFTAATLGEMLKFVYRRNDREKARWQNMDDGFDNVLLEIRNLRHHVEKLEDKLEVATHKPARRLTLDCFSRENSRNVVVSVRTPRQENFV</sequence>
<feature type="domain" description="Cation-transporting P-type ATPase C-terminal" evidence="3">
    <location>
        <begin position="18"/>
        <end position="109"/>
    </location>
</feature>
<evidence type="ECO:0000256" key="1">
    <source>
        <dbReference type="SAM" id="Coils"/>
    </source>
</evidence>